<protein>
    <submittedName>
        <fullName evidence="2">(rape) hypothetical protein</fullName>
    </submittedName>
</protein>
<dbReference type="AlphaFoldDB" id="A0A816WLY4"/>
<evidence type="ECO:0000313" key="2">
    <source>
        <dbReference type="EMBL" id="CAF2136528.1"/>
    </source>
</evidence>
<feature type="non-terminal residue" evidence="2">
    <location>
        <position position="58"/>
    </location>
</feature>
<organism evidence="2">
    <name type="scientific">Brassica napus</name>
    <name type="common">Rape</name>
    <dbReference type="NCBI Taxonomy" id="3708"/>
    <lineage>
        <taxon>Eukaryota</taxon>
        <taxon>Viridiplantae</taxon>
        <taxon>Streptophyta</taxon>
        <taxon>Embryophyta</taxon>
        <taxon>Tracheophyta</taxon>
        <taxon>Spermatophyta</taxon>
        <taxon>Magnoliopsida</taxon>
        <taxon>eudicotyledons</taxon>
        <taxon>Gunneridae</taxon>
        <taxon>Pentapetalae</taxon>
        <taxon>rosids</taxon>
        <taxon>malvids</taxon>
        <taxon>Brassicales</taxon>
        <taxon>Brassicaceae</taxon>
        <taxon>Brassiceae</taxon>
        <taxon>Brassica</taxon>
    </lineage>
</organism>
<evidence type="ECO:0000256" key="1">
    <source>
        <dbReference type="SAM" id="Phobius"/>
    </source>
</evidence>
<dbReference type="EMBL" id="HG994356">
    <property type="protein sequence ID" value="CAF2136528.1"/>
    <property type="molecule type" value="Genomic_DNA"/>
</dbReference>
<sequence length="58" mass="6700">FSFPRHYWLLSTEIQPLIFTSVNLFVSFSTINILLLLISSSPCKFIQPSQTKPKLKKT</sequence>
<keyword evidence="1" id="KW-0812">Transmembrane</keyword>
<dbReference type="Proteomes" id="UP001295469">
    <property type="component" value="Chromosome A02"/>
</dbReference>
<reference evidence="2" key="1">
    <citation type="submission" date="2021-01" db="EMBL/GenBank/DDBJ databases">
        <authorList>
            <consortium name="Genoscope - CEA"/>
            <person name="William W."/>
        </authorList>
    </citation>
    <scope>NUCLEOTIDE SEQUENCE</scope>
</reference>
<accession>A0A816WLY4</accession>
<gene>
    <name evidence="2" type="ORF">DARMORV10_A02P04890.1</name>
</gene>
<keyword evidence="1" id="KW-1133">Transmembrane helix</keyword>
<name>A0A816WLY4_BRANA</name>
<proteinExistence type="predicted"/>
<feature type="transmembrane region" description="Helical" evidence="1">
    <location>
        <begin position="17"/>
        <end position="38"/>
    </location>
</feature>
<keyword evidence="1" id="KW-0472">Membrane</keyword>